<protein>
    <submittedName>
        <fullName evidence="1">Uncharacterized protein</fullName>
    </submittedName>
</protein>
<comment type="caution">
    <text evidence="1">The sequence shown here is derived from an EMBL/GenBank/DDBJ whole genome shotgun (WGS) entry which is preliminary data.</text>
</comment>
<proteinExistence type="predicted"/>
<name>A0A8J3RAW9_9ACTN</name>
<dbReference type="EMBL" id="BOOG01000059">
    <property type="protein sequence ID" value="GIH72671.1"/>
    <property type="molecule type" value="Genomic_DNA"/>
</dbReference>
<keyword evidence="2" id="KW-1185">Reference proteome</keyword>
<sequence>MLTHENESTQEGERLTNEDGQMTVWVCAVCSAMLDVHANFNTGEVSWLHPVRVEPFDHEPVPAVSADGAGVELTCHFCTMPNPMWSWQPREFVTTACEHENPHGCSGPWAACPPCSEWVQVRDLDGLVQSVMHNSTAFNGLHPRKRKDAEEQLRAVYAAFFATDPAGPSLIG</sequence>
<dbReference type="Proteomes" id="UP000610966">
    <property type="component" value="Unassembled WGS sequence"/>
</dbReference>
<gene>
    <name evidence="1" type="ORF">Mth01_49240</name>
</gene>
<evidence type="ECO:0000313" key="2">
    <source>
        <dbReference type="Proteomes" id="UP000610966"/>
    </source>
</evidence>
<dbReference type="AlphaFoldDB" id="A0A8J3RAW9"/>
<reference evidence="1" key="1">
    <citation type="submission" date="2021-01" db="EMBL/GenBank/DDBJ databases">
        <title>Whole genome shotgun sequence of Sphaerimonospora thailandensis NBRC 107569.</title>
        <authorList>
            <person name="Komaki H."/>
            <person name="Tamura T."/>
        </authorList>
    </citation>
    <scope>NUCLEOTIDE SEQUENCE</scope>
    <source>
        <strain evidence="1">NBRC 107569</strain>
    </source>
</reference>
<organism evidence="1 2">
    <name type="scientific">Sphaerimonospora thailandensis</name>
    <dbReference type="NCBI Taxonomy" id="795644"/>
    <lineage>
        <taxon>Bacteria</taxon>
        <taxon>Bacillati</taxon>
        <taxon>Actinomycetota</taxon>
        <taxon>Actinomycetes</taxon>
        <taxon>Streptosporangiales</taxon>
        <taxon>Streptosporangiaceae</taxon>
        <taxon>Sphaerimonospora</taxon>
    </lineage>
</organism>
<accession>A0A8J3RAW9</accession>
<evidence type="ECO:0000313" key="1">
    <source>
        <dbReference type="EMBL" id="GIH72671.1"/>
    </source>
</evidence>